<name>A0A6A4GKD3_9AGAR</name>
<organism evidence="1 2">
    <name type="scientific">Gymnopus androsaceus JB14</name>
    <dbReference type="NCBI Taxonomy" id="1447944"/>
    <lineage>
        <taxon>Eukaryota</taxon>
        <taxon>Fungi</taxon>
        <taxon>Dikarya</taxon>
        <taxon>Basidiomycota</taxon>
        <taxon>Agaricomycotina</taxon>
        <taxon>Agaricomycetes</taxon>
        <taxon>Agaricomycetidae</taxon>
        <taxon>Agaricales</taxon>
        <taxon>Marasmiineae</taxon>
        <taxon>Omphalotaceae</taxon>
        <taxon>Gymnopus</taxon>
    </lineage>
</organism>
<feature type="non-terminal residue" evidence="1">
    <location>
        <position position="1"/>
    </location>
</feature>
<sequence length="206" mass="22814">LKDQDTSLGQSAFTAWHFSLFAKYGQSGVGAPPDEHPSFLCRSGCTKTNNAQFFVHSSKEMQQFGTQYNLLCIALEDVLEEVVEKCLHCHPDTFDAVEASVDIFPLQETSPVKPFTSFVVNLNVSTIIHKDQGDLKGCTVMVIGDHKGGKLCLFEPRLVLEVKNGAFTVFHSQKISHFNLHYKGVRCSIAIHSDKTGISYQKDCNG</sequence>
<dbReference type="Proteomes" id="UP000799118">
    <property type="component" value="Unassembled WGS sequence"/>
</dbReference>
<evidence type="ECO:0000313" key="1">
    <source>
        <dbReference type="EMBL" id="KAE9385745.1"/>
    </source>
</evidence>
<protein>
    <submittedName>
        <fullName evidence="1">Uncharacterized protein</fullName>
    </submittedName>
</protein>
<dbReference type="AlphaFoldDB" id="A0A6A4GKD3"/>
<dbReference type="OrthoDB" id="2535938at2759"/>
<keyword evidence="2" id="KW-1185">Reference proteome</keyword>
<dbReference type="EMBL" id="ML769949">
    <property type="protein sequence ID" value="KAE9385745.1"/>
    <property type="molecule type" value="Genomic_DNA"/>
</dbReference>
<proteinExistence type="predicted"/>
<dbReference type="Gene3D" id="3.60.130.30">
    <property type="match status" value="1"/>
</dbReference>
<accession>A0A6A4GKD3</accession>
<gene>
    <name evidence="1" type="ORF">BT96DRAFT_840321</name>
</gene>
<reference evidence="1" key="1">
    <citation type="journal article" date="2019" name="Environ. Microbiol.">
        <title>Fungal ecological strategies reflected in gene transcription - a case study of two litter decomposers.</title>
        <authorList>
            <person name="Barbi F."/>
            <person name="Kohler A."/>
            <person name="Barry K."/>
            <person name="Baskaran P."/>
            <person name="Daum C."/>
            <person name="Fauchery L."/>
            <person name="Ihrmark K."/>
            <person name="Kuo A."/>
            <person name="LaButti K."/>
            <person name="Lipzen A."/>
            <person name="Morin E."/>
            <person name="Grigoriev I.V."/>
            <person name="Henrissat B."/>
            <person name="Lindahl B."/>
            <person name="Martin F."/>
        </authorList>
    </citation>
    <scope>NUCLEOTIDE SEQUENCE</scope>
    <source>
        <strain evidence="1">JB14</strain>
    </source>
</reference>
<evidence type="ECO:0000313" key="2">
    <source>
        <dbReference type="Proteomes" id="UP000799118"/>
    </source>
</evidence>